<feature type="compositionally biased region" description="Pro residues" evidence="1">
    <location>
        <begin position="1"/>
        <end position="23"/>
    </location>
</feature>
<feature type="region of interest" description="Disordered" evidence="1">
    <location>
        <begin position="1"/>
        <end position="39"/>
    </location>
</feature>
<keyword evidence="4" id="KW-1185">Reference proteome</keyword>
<proteinExistence type="predicted"/>
<reference evidence="3 4" key="1">
    <citation type="journal article" date="2022" name="Nat. Plants">
        <title>Genomes of leafy and leafless Platanthera orchids illuminate the evolution of mycoheterotrophy.</title>
        <authorList>
            <person name="Li M.H."/>
            <person name="Liu K.W."/>
            <person name="Li Z."/>
            <person name="Lu H.C."/>
            <person name="Ye Q.L."/>
            <person name="Zhang D."/>
            <person name="Wang J.Y."/>
            <person name="Li Y.F."/>
            <person name="Zhong Z.M."/>
            <person name="Liu X."/>
            <person name="Yu X."/>
            <person name="Liu D.K."/>
            <person name="Tu X.D."/>
            <person name="Liu B."/>
            <person name="Hao Y."/>
            <person name="Liao X.Y."/>
            <person name="Jiang Y.T."/>
            <person name="Sun W.H."/>
            <person name="Chen J."/>
            <person name="Chen Y.Q."/>
            <person name="Ai Y."/>
            <person name="Zhai J.W."/>
            <person name="Wu S.S."/>
            <person name="Zhou Z."/>
            <person name="Hsiao Y.Y."/>
            <person name="Wu W.L."/>
            <person name="Chen Y.Y."/>
            <person name="Lin Y.F."/>
            <person name="Hsu J.L."/>
            <person name="Li C.Y."/>
            <person name="Wang Z.W."/>
            <person name="Zhao X."/>
            <person name="Zhong W.Y."/>
            <person name="Ma X.K."/>
            <person name="Ma L."/>
            <person name="Huang J."/>
            <person name="Chen G.Z."/>
            <person name="Huang M.Z."/>
            <person name="Huang L."/>
            <person name="Peng D.H."/>
            <person name="Luo Y.B."/>
            <person name="Zou S.Q."/>
            <person name="Chen S.P."/>
            <person name="Lan S."/>
            <person name="Tsai W.C."/>
            <person name="Van de Peer Y."/>
            <person name="Liu Z.J."/>
        </authorList>
    </citation>
    <scope>NUCLEOTIDE SEQUENCE [LARGE SCALE GENOMIC DNA]</scope>
    <source>
        <strain evidence="3">Lor287</strain>
    </source>
</reference>
<dbReference type="SUPFAM" id="SSF52833">
    <property type="entry name" value="Thioredoxin-like"/>
    <property type="match status" value="1"/>
</dbReference>
<dbReference type="Gene3D" id="3.40.30.10">
    <property type="entry name" value="Glutaredoxin"/>
    <property type="match status" value="1"/>
</dbReference>
<feature type="compositionally biased region" description="Low complexity" evidence="1">
    <location>
        <begin position="24"/>
        <end position="37"/>
    </location>
</feature>
<dbReference type="PANTHER" id="PTHR32419:SF31">
    <property type="entry name" value="OS02G0814800 PROTEIN"/>
    <property type="match status" value="1"/>
</dbReference>
<dbReference type="EMBL" id="JBBWWQ010000006">
    <property type="protein sequence ID" value="KAK8944299.1"/>
    <property type="molecule type" value="Genomic_DNA"/>
</dbReference>
<dbReference type="Pfam" id="PF13409">
    <property type="entry name" value="GST_N_2"/>
    <property type="match status" value="1"/>
</dbReference>
<dbReference type="GO" id="GO:0005737">
    <property type="term" value="C:cytoplasm"/>
    <property type="evidence" value="ECO:0007669"/>
    <property type="project" value="TreeGrafter"/>
</dbReference>
<evidence type="ECO:0000259" key="2">
    <source>
        <dbReference type="Pfam" id="PF13409"/>
    </source>
</evidence>
<feature type="domain" description="GST N-terminal" evidence="2">
    <location>
        <begin position="119"/>
        <end position="207"/>
    </location>
</feature>
<dbReference type="Proteomes" id="UP001418222">
    <property type="component" value="Unassembled WGS sequence"/>
</dbReference>
<dbReference type="AlphaFoldDB" id="A0AAP0BM26"/>
<comment type="caution">
    <text evidence="3">The sequence shown here is derived from an EMBL/GenBank/DDBJ whole genome shotgun (WGS) entry which is preliminary data.</text>
</comment>
<organism evidence="3 4">
    <name type="scientific">Platanthera zijinensis</name>
    <dbReference type="NCBI Taxonomy" id="2320716"/>
    <lineage>
        <taxon>Eukaryota</taxon>
        <taxon>Viridiplantae</taxon>
        <taxon>Streptophyta</taxon>
        <taxon>Embryophyta</taxon>
        <taxon>Tracheophyta</taxon>
        <taxon>Spermatophyta</taxon>
        <taxon>Magnoliopsida</taxon>
        <taxon>Liliopsida</taxon>
        <taxon>Asparagales</taxon>
        <taxon>Orchidaceae</taxon>
        <taxon>Orchidoideae</taxon>
        <taxon>Orchideae</taxon>
        <taxon>Orchidinae</taxon>
        <taxon>Platanthera</taxon>
    </lineage>
</organism>
<gene>
    <name evidence="3" type="ORF">KSP39_PZI008242</name>
</gene>
<dbReference type="PANTHER" id="PTHR32419">
    <property type="entry name" value="GLUTATHIONYL-HYDROQUINONE REDUCTASE"/>
    <property type="match status" value="1"/>
</dbReference>
<protein>
    <recommendedName>
        <fullName evidence="2">GST N-terminal domain-containing protein</fullName>
    </recommendedName>
</protein>
<accession>A0AAP0BM26</accession>
<dbReference type="InterPro" id="IPR004045">
    <property type="entry name" value="Glutathione_S-Trfase_N"/>
</dbReference>
<sequence>MLPAPSPFLVQTPPPPPRRPPPRQLRSPRPISSSSSPPFDPIASAGRLLWGRSLPPGPLISAVRSSWSAAWHLMMRQLAPSSPAGSYSRPASPFPTVPSGYRRRTPASPHLHLYAALPCPWAHRALIVRALRSLETAIPLSLASPGRDASWEFRPADAVNGRRTLREIYALRPGGYDGRSTVPMLWDSQIRDVVCNESYAIIEFFNEVGSGGDDLAPPHLRPEIGEWNRIIHPGINNGVYRYQHLFN</sequence>
<name>A0AAP0BM26_9ASPA</name>
<dbReference type="InterPro" id="IPR016639">
    <property type="entry name" value="GST_Omega/GSH"/>
</dbReference>
<dbReference type="GO" id="GO:0004364">
    <property type="term" value="F:glutathione transferase activity"/>
    <property type="evidence" value="ECO:0007669"/>
    <property type="project" value="InterPro"/>
</dbReference>
<dbReference type="InterPro" id="IPR036249">
    <property type="entry name" value="Thioredoxin-like_sf"/>
</dbReference>
<evidence type="ECO:0000313" key="4">
    <source>
        <dbReference type="Proteomes" id="UP001418222"/>
    </source>
</evidence>
<evidence type="ECO:0000256" key="1">
    <source>
        <dbReference type="SAM" id="MobiDB-lite"/>
    </source>
</evidence>
<evidence type="ECO:0000313" key="3">
    <source>
        <dbReference type="EMBL" id="KAK8944299.1"/>
    </source>
</evidence>